<feature type="region of interest" description="Disordered" evidence="3">
    <location>
        <begin position="817"/>
        <end position="864"/>
    </location>
</feature>
<dbReference type="InterPro" id="IPR033053">
    <property type="entry name" value="Hir3/CABIN1"/>
</dbReference>
<dbReference type="PANTHER" id="PTHR15502:SF7">
    <property type="entry name" value="CALCINEURIN-BINDING PROTEIN CABIN-1"/>
    <property type="match status" value="1"/>
</dbReference>
<feature type="compositionally biased region" description="Basic and acidic residues" evidence="3">
    <location>
        <begin position="1768"/>
        <end position="1781"/>
    </location>
</feature>
<evidence type="ECO:0000256" key="1">
    <source>
        <dbReference type="ARBA" id="ARBA00004123"/>
    </source>
</evidence>
<reference evidence="4" key="2">
    <citation type="submission" date="2023-04" db="EMBL/GenBank/DDBJ databases">
        <authorList>
            <person name="Bruccoleri R.E."/>
            <person name="Oakeley E.J."/>
            <person name="Faust A.-M."/>
            <person name="Dessus-Babus S."/>
            <person name="Altorfer M."/>
            <person name="Burckhardt D."/>
            <person name="Oertli M."/>
            <person name="Naumann U."/>
            <person name="Petersen F."/>
            <person name="Wong J."/>
        </authorList>
    </citation>
    <scope>NUCLEOTIDE SEQUENCE</scope>
    <source>
        <strain evidence="4">GSM-AAB239-AS_SAM_17_03QT</strain>
        <tissue evidence="4">Leaf</tissue>
    </source>
</reference>
<dbReference type="GO" id="GO:0006325">
    <property type="term" value="P:chromatin organization"/>
    <property type="evidence" value="ECO:0007669"/>
    <property type="project" value="InterPro"/>
</dbReference>
<keyword evidence="5" id="KW-1185">Reference proteome</keyword>
<sequence>MGLFSTSRWAFENGLQCSPNNWNCMEKLLEILIAIGDEVACLSVADLILRHWPSHSRALHVKRTIENAEPVPFAPRGIDKLEPKHIRLKFPAKRKSEDGELDEKALLKRHKQGLELQVAGATWAALTDAILNIFIPTIRQDPEPGIMHDDAFNGKMVGTQGNAIAFDENMERLKNVKINICLPVESAEGKVRKVCPVRESASLISSDYDETSTKDSYVDKEHTQERRSTRLERLRSRKSGKEELEFSSSKDQGKVVLKFLEPFILKSGQKVGNNFANSYGPSASIPTYSSDLEYNDVTRFMSSASKNLGAYHLGHLLLEEVAHIDIPFQDSFVKFLELEKLTRHCGQDRTPLCSLFLAEVYYDQGSSSANESKRSDLFSEASYNLCRVIELLALDSSYDMADISCPIGTSRLSAEVSDPIKRKLPSYMSENENMLLTSKSDNLSTEIVEDSLDNSLCQESAGQNPITINTTSFWVRFFWLSGRLSLYSGSKKKAFNEFCNCLSLLTNSKTVEGSPDSVFLPHCNFVRLLTVDRILHEINLLNLDALDVKTMEEMIEKGMYTKCVELISPLVLSSRESHPETLASASKESKRVLLLELSALDILMSACEKAEPKNLEVYLNCHRRKLQVLTAAAGMVCSLTVQKDGCSLVKPSVEPDMDSAEASEENWVHMVAEEVKDISRSVSRMKKSIDQSDSHRSPGSLNCIISDIQSLLLTVMSNAVRTILIQKCSGTNSSVSMDQFNGSCLVDAAIAFCKLQHLDPSISIKTQVDLIVAIHDLLAEYGLCCAGRDSKGEEGIFLKLAIKHLLALDMKLKALTGPNGKEEVSSPNKDVSEVSTPEHNIACEERDKDEEESKKSTSDFTRVPSQKTVVSDTGNIDADLEELELGIDNALDQSFFCLYGLNINPDSSSEDDLAIHKNTSRGDYQTKEQCADVFQYILPYARALSRAGLIKLRRVFRAIRKHFPQPPDDILAESAIDKFLDSPDLLEDKLSEVSRSEGNWESIMNLLFTDGREPETFKKLSAVGSAPYFEVYSNLYYLIAQAEDTSATDKYAGFVLRKEGEEFVEQSANLFKYDLLYNPLRFESWQKLANIYDEEVDLLLNDGSKHINIMDWRKNSSLPQRVEIGRRRSRRCLLMSLSLAKTPIQQSQIHELLALVYYDSLQNVVPFYDQRSTVPTKDATWTVFSRNSMKHFEKAFALKPEWLHAFYMGKLCEKLGKSPDKAFSYYSKAASLNPSAVDPVYRMHASRLKLLYTRGKQNMNILQIIGAYSFNQSTKEVIQIKLGCTSLDVKDVCPSDNMEVKRNIETHLLEEAWHLLFDDCISALEICVEGELKHYHKARYMLAQGLYKKGELGDMDRAKEELSFCFKSSRSSFTINMWEIDGATKKGRRKYPGHGGNKRNLEVSLSESSRKFITCIRKYILLYLNLLEKTGDLSTLERAYIYLRTDKRFSLCLGDIVPVALGKYIQVLTSSINNAENLGSTDSNSVEQMLERMFNIFIDHVNLWADISSLPEVNNPDLSESCLYGYIHRYIQLLESDMRLEALEGINEKIRKRFKNPKLSSSNFSKICRHASLAWCRCILFKLASITPVSDSVNLGEQVGTSATGLQPYVDLQPDEFLSSSAESSHSKGLDLNLYQALSRIKNVHIQQASEGNLEAAANLMRCTYNFYRDSSCALPSGVNLYTVYHSPPSAEGLQQLDKDRVEVLDLSIPRKLLLWAYILVHGRYSNISTVVKYCEENAKSRLRRGVSTSSAPSQANTSVCVAHAGISKEKSDRGEAEDNPHMASASVHQEDVAPSVNSVVAPDDTQKTSVATSQLQRCSSSKGE</sequence>
<dbReference type="GO" id="GO:0031491">
    <property type="term" value="F:nucleosome binding"/>
    <property type="evidence" value="ECO:0007669"/>
    <property type="project" value="TreeGrafter"/>
</dbReference>
<organism evidence="4 5">
    <name type="scientific">Iris pallida</name>
    <name type="common">Sweet iris</name>
    <dbReference type="NCBI Taxonomy" id="29817"/>
    <lineage>
        <taxon>Eukaryota</taxon>
        <taxon>Viridiplantae</taxon>
        <taxon>Streptophyta</taxon>
        <taxon>Embryophyta</taxon>
        <taxon>Tracheophyta</taxon>
        <taxon>Spermatophyta</taxon>
        <taxon>Magnoliopsida</taxon>
        <taxon>Liliopsida</taxon>
        <taxon>Asparagales</taxon>
        <taxon>Iridaceae</taxon>
        <taxon>Iridoideae</taxon>
        <taxon>Irideae</taxon>
        <taxon>Iris</taxon>
    </lineage>
</organism>
<gene>
    <name evidence="4" type="ORF">M6B38_255460</name>
</gene>
<feature type="compositionally biased region" description="Basic and acidic residues" evidence="3">
    <location>
        <begin position="841"/>
        <end position="857"/>
    </location>
</feature>
<evidence type="ECO:0000256" key="3">
    <source>
        <dbReference type="SAM" id="MobiDB-lite"/>
    </source>
</evidence>
<dbReference type="GO" id="GO:0005634">
    <property type="term" value="C:nucleus"/>
    <property type="evidence" value="ECO:0007669"/>
    <property type="project" value="UniProtKB-SubCell"/>
</dbReference>
<dbReference type="SUPFAM" id="SSF48452">
    <property type="entry name" value="TPR-like"/>
    <property type="match status" value="1"/>
</dbReference>
<feature type="region of interest" description="Disordered" evidence="3">
    <location>
        <begin position="213"/>
        <end position="246"/>
    </location>
</feature>
<feature type="compositionally biased region" description="Polar residues" evidence="3">
    <location>
        <begin position="825"/>
        <end position="838"/>
    </location>
</feature>
<dbReference type="Proteomes" id="UP001140949">
    <property type="component" value="Unassembled WGS sequence"/>
</dbReference>
<evidence type="ECO:0000313" key="4">
    <source>
        <dbReference type="EMBL" id="KAJ6852391.1"/>
    </source>
</evidence>
<feature type="compositionally biased region" description="Basic and acidic residues" evidence="3">
    <location>
        <begin position="213"/>
        <end position="244"/>
    </location>
</feature>
<proteinExistence type="predicted"/>
<protein>
    <submittedName>
        <fullName evidence="4">Uncharacterized protein</fullName>
    </submittedName>
</protein>
<reference evidence="4" key="1">
    <citation type="journal article" date="2023" name="GigaByte">
        <title>Genome assembly of the bearded iris, Iris pallida Lam.</title>
        <authorList>
            <person name="Bruccoleri R.E."/>
            <person name="Oakeley E.J."/>
            <person name="Faust A.M.E."/>
            <person name="Altorfer M."/>
            <person name="Dessus-Babus S."/>
            <person name="Burckhardt D."/>
            <person name="Oertli M."/>
            <person name="Naumann U."/>
            <person name="Petersen F."/>
            <person name="Wong J."/>
        </authorList>
    </citation>
    <scope>NUCLEOTIDE SEQUENCE</scope>
    <source>
        <strain evidence="4">GSM-AAB239-AS_SAM_17_03QT</strain>
    </source>
</reference>
<dbReference type="InterPro" id="IPR011990">
    <property type="entry name" value="TPR-like_helical_dom_sf"/>
</dbReference>
<evidence type="ECO:0000313" key="5">
    <source>
        <dbReference type="Proteomes" id="UP001140949"/>
    </source>
</evidence>
<keyword evidence="2" id="KW-0539">Nucleus</keyword>
<evidence type="ECO:0000256" key="2">
    <source>
        <dbReference type="ARBA" id="ARBA00023242"/>
    </source>
</evidence>
<name>A0AAX6IH86_IRIPA</name>
<feature type="region of interest" description="Disordered" evidence="3">
    <location>
        <begin position="1768"/>
        <end position="1825"/>
    </location>
</feature>
<dbReference type="EMBL" id="JANAVB010001800">
    <property type="protein sequence ID" value="KAJ6852391.1"/>
    <property type="molecule type" value="Genomic_DNA"/>
</dbReference>
<dbReference type="Gene3D" id="1.25.40.10">
    <property type="entry name" value="Tetratricopeptide repeat domain"/>
    <property type="match status" value="1"/>
</dbReference>
<feature type="compositionally biased region" description="Polar residues" evidence="3">
    <location>
        <begin position="1808"/>
        <end position="1825"/>
    </location>
</feature>
<accession>A0AAX6IH86</accession>
<comment type="subcellular location">
    <subcellularLocation>
        <location evidence="1">Nucleus</location>
    </subcellularLocation>
</comment>
<comment type="caution">
    <text evidence="4">The sequence shown here is derived from an EMBL/GenBank/DDBJ whole genome shotgun (WGS) entry which is preliminary data.</text>
</comment>
<dbReference type="PANTHER" id="PTHR15502">
    <property type="entry name" value="CALCINEURIN-BINDING PROTEIN CABIN 1-RELATED"/>
    <property type="match status" value="1"/>
</dbReference>